<dbReference type="AlphaFoldDB" id="A0A382ZRB6"/>
<accession>A0A382ZRB6</accession>
<dbReference type="InterPro" id="IPR013431">
    <property type="entry name" value="Delta_60_rpt"/>
</dbReference>
<feature type="coiled-coil region" evidence="1">
    <location>
        <begin position="186"/>
        <end position="220"/>
    </location>
</feature>
<dbReference type="Pfam" id="PF17164">
    <property type="entry name" value="DUF5122"/>
    <property type="match status" value="2"/>
</dbReference>
<organism evidence="2">
    <name type="scientific">marine metagenome</name>
    <dbReference type="NCBI Taxonomy" id="408172"/>
    <lineage>
        <taxon>unclassified sequences</taxon>
        <taxon>metagenomes</taxon>
        <taxon>ecological metagenomes</taxon>
    </lineage>
</organism>
<feature type="non-terminal residue" evidence="2">
    <location>
        <position position="256"/>
    </location>
</feature>
<reference evidence="2" key="1">
    <citation type="submission" date="2018-05" db="EMBL/GenBank/DDBJ databases">
        <authorList>
            <person name="Lanie J.A."/>
            <person name="Ng W.-L."/>
            <person name="Kazmierczak K.M."/>
            <person name="Andrzejewski T.M."/>
            <person name="Davidsen T.M."/>
            <person name="Wayne K.J."/>
            <person name="Tettelin H."/>
            <person name="Glass J.I."/>
            <person name="Rusch D."/>
            <person name="Podicherti R."/>
            <person name="Tsui H.-C.T."/>
            <person name="Winkler M.E."/>
        </authorList>
    </citation>
    <scope>NUCLEOTIDE SEQUENCE</scope>
</reference>
<evidence type="ECO:0000256" key="1">
    <source>
        <dbReference type="SAM" id="Coils"/>
    </source>
</evidence>
<gene>
    <name evidence="2" type="ORF">METZ01_LOCUS450459</name>
</gene>
<evidence type="ECO:0000313" key="2">
    <source>
        <dbReference type="EMBL" id="SVD97605.1"/>
    </source>
</evidence>
<dbReference type="EMBL" id="UINC01185745">
    <property type="protein sequence ID" value="SVD97605.1"/>
    <property type="molecule type" value="Genomic_DNA"/>
</dbReference>
<proteinExistence type="predicted"/>
<sequence>IAKINSDGYLNDSFDPGSAFDGIVHSVQQLSDGNLLVVGGFQNYKGKSRRGLVVLDSNALDVTPWGGNVGSAGVIYHAVQLGDGSFILGGDFEQFSNNSLTQKVARIDAKGVLDTQFTENFSSIYQQKKFKQGIVSEVLEHPDGNLILVGDFNINTGSGRRYTNIIKISPMGELITGASPEDILAADEARVAAEAVEAQLAALQAELETANLALDDALAAVEGATPEDIAAAAAAKIAAETAAAELATIQADLEAA</sequence>
<dbReference type="Gene3D" id="2.80.10.50">
    <property type="match status" value="1"/>
</dbReference>
<keyword evidence="1" id="KW-0175">Coiled coil</keyword>
<feature type="non-terminal residue" evidence="2">
    <location>
        <position position="1"/>
    </location>
</feature>
<name>A0A382ZRB6_9ZZZZ</name>
<protein>
    <submittedName>
        <fullName evidence="2">Uncharacterized protein</fullName>
    </submittedName>
</protein>